<dbReference type="AlphaFoldDB" id="Q1IL51"/>
<dbReference type="KEGG" id="aba:Acid345_3398"/>
<dbReference type="HOGENOM" id="CLU_171000_0_0_0"/>
<dbReference type="RefSeq" id="WP_011524198.1">
    <property type="nucleotide sequence ID" value="NC_008009.1"/>
</dbReference>
<reference evidence="1 2" key="1">
    <citation type="journal article" date="2009" name="Appl. Environ. Microbiol.">
        <title>Three genomes from the phylum Acidobacteria provide insight into the lifestyles of these microorganisms in soils.</title>
        <authorList>
            <person name="Ward N.L."/>
            <person name="Challacombe J.F."/>
            <person name="Janssen P.H."/>
            <person name="Henrissat B."/>
            <person name="Coutinho P.M."/>
            <person name="Wu M."/>
            <person name="Xie G."/>
            <person name="Haft D.H."/>
            <person name="Sait M."/>
            <person name="Badger J."/>
            <person name="Barabote R.D."/>
            <person name="Bradley B."/>
            <person name="Brettin T.S."/>
            <person name="Brinkac L.M."/>
            <person name="Bruce D."/>
            <person name="Creasy T."/>
            <person name="Daugherty S.C."/>
            <person name="Davidsen T.M."/>
            <person name="DeBoy R.T."/>
            <person name="Detter J.C."/>
            <person name="Dodson R.J."/>
            <person name="Durkin A.S."/>
            <person name="Ganapathy A."/>
            <person name="Gwinn-Giglio M."/>
            <person name="Han C.S."/>
            <person name="Khouri H."/>
            <person name="Kiss H."/>
            <person name="Kothari S.P."/>
            <person name="Madupu R."/>
            <person name="Nelson K.E."/>
            <person name="Nelson W.C."/>
            <person name="Paulsen I."/>
            <person name="Penn K."/>
            <person name="Ren Q."/>
            <person name="Rosovitz M.J."/>
            <person name="Selengut J.D."/>
            <person name="Shrivastava S."/>
            <person name="Sullivan S.A."/>
            <person name="Tapia R."/>
            <person name="Thompson L.S."/>
            <person name="Watkins K.L."/>
            <person name="Yang Q."/>
            <person name="Yu C."/>
            <person name="Zafar N."/>
            <person name="Zhou L."/>
            <person name="Kuske C.R."/>
        </authorList>
    </citation>
    <scope>NUCLEOTIDE SEQUENCE [LARGE SCALE GENOMIC DNA]</scope>
    <source>
        <strain evidence="1 2">Ellin345</strain>
    </source>
</reference>
<protein>
    <recommendedName>
        <fullName evidence="3">DUF4325 domain-containing protein</fullName>
    </recommendedName>
</protein>
<dbReference type="Proteomes" id="UP000002432">
    <property type="component" value="Chromosome"/>
</dbReference>
<dbReference type="EMBL" id="CP000360">
    <property type="protein sequence ID" value="ABF42399.1"/>
    <property type="molecule type" value="Genomic_DNA"/>
</dbReference>
<sequence>MAHQNVIDLIEYRLPETKTYSGRVRGEFVRRQMKLEQLDSQIEVVQIVIPADTFSVNMSFFLGLFGDSVRTLGKHGFFEHYSFLAPAPLLRILNRYADEALKEGMAIPESKTA</sequence>
<organism evidence="1 2">
    <name type="scientific">Koribacter versatilis (strain Ellin345)</name>
    <dbReference type="NCBI Taxonomy" id="204669"/>
    <lineage>
        <taxon>Bacteria</taxon>
        <taxon>Pseudomonadati</taxon>
        <taxon>Acidobacteriota</taxon>
        <taxon>Terriglobia</taxon>
        <taxon>Terriglobales</taxon>
        <taxon>Candidatus Korobacteraceae</taxon>
        <taxon>Candidatus Korobacter</taxon>
    </lineage>
</organism>
<evidence type="ECO:0008006" key="3">
    <source>
        <dbReference type="Google" id="ProtNLM"/>
    </source>
</evidence>
<gene>
    <name evidence="1" type="ordered locus">Acid345_3398</name>
</gene>
<keyword evidence="2" id="KW-1185">Reference proteome</keyword>
<dbReference type="EnsemblBacteria" id="ABF42399">
    <property type="protein sequence ID" value="ABF42399"/>
    <property type="gene ID" value="Acid345_3398"/>
</dbReference>
<name>Q1IL51_KORVE</name>
<proteinExistence type="predicted"/>
<accession>Q1IL51</accession>
<dbReference type="STRING" id="204669.Acid345_3398"/>
<evidence type="ECO:0000313" key="1">
    <source>
        <dbReference type="EMBL" id="ABF42399.1"/>
    </source>
</evidence>
<evidence type="ECO:0000313" key="2">
    <source>
        <dbReference type="Proteomes" id="UP000002432"/>
    </source>
</evidence>
<dbReference type="OrthoDB" id="1451252at2"/>